<dbReference type="Gene3D" id="3.20.20.80">
    <property type="entry name" value="Glycosidases"/>
    <property type="match status" value="1"/>
</dbReference>
<feature type="domain" description="Alpha-L-arabinofuranosidase C-terminal" evidence="2">
    <location>
        <begin position="15"/>
        <end position="70"/>
    </location>
</feature>
<dbReference type="Proteomes" id="UP000247973">
    <property type="component" value="Unassembled WGS sequence"/>
</dbReference>
<comment type="caution">
    <text evidence="3">The sequence shown here is derived from an EMBL/GenBank/DDBJ whole genome shotgun (WGS) entry which is preliminary data.</text>
</comment>
<proteinExistence type="predicted"/>
<dbReference type="GO" id="GO:0000272">
    <property type="term" value="P:polysaccharide catabolic process"/>
    <property type="evidence" value="ECO:0007669"/>
    <property type="project" value="TreeGrafter"/>
</dbReference>
<organism evidence="3 4">
    <name type="scientific">Dysgonomonas alginatilytica</name>
    <dbReference type="NCBI Taxonomy" id="1605892"/>
    <lineage>
        <taxon>Bacteria</taxon>
        <taxon>Pseudomonadati</taxon>
        <taxon>Bacteroidota</taxon>
        <taxon>Bacteroidia</taxon>
        <taxon>Bacteroidales</taxon>
        <taxon>Dysgonomonadaceae</taxon>
        <taxon>Dysgonomonas</taxon>
    </lineage>
</organism>
<accession>A0A2V3PLR8</accession>
<dbReference type="PANTHER" id="PTHR43576">
    <property type="entry name" value="ALPHA-L-ARABINOFURANOSIDASE C-RELATED"/>
    <property type="match status" value="1"/>
</dbReference>
<evidence type="ECO:0000313" key="3">
    <source>
        <dbReference type="EMBL" id="PXV60191.1"/>
    </source>
</evidence>
<reference evidence="3 4" key="1">
    <citation type="submission" date="2018-03" db="EMBL/GenBank/DDBJ databases">
        <title>Genomic Encyclopedia of Archaeal and Bacterial Type Strains, Phase II (KMG-II): from individual species to whole genera.</title>
        <authorList>
            <person name="Goeker M."/>
        </authorList>
    </citation>
    <scope>NUCLEOTIDE SEQUENCE [LARGE SCALE GENOMIC DNA]</scope>
    <source>
        <strain evidence="3 4">DSM 100214</strain>
    </source>
</reference>
<sequence>MDLHDPAKRIGLIVDEWGAWYNVEKNTNPGFLFQQNTLRDAILAGVVLNIFHKHADRVKMANIAQLVNVL</sequence>
<dbReference type="InterPro" id="IPR017853">
    <property type="entry name" value="GH"/>
</dbReference>
<dbReference type="GO" id="GO:0046373">
    <property type="term" value="P:L-arabinose metabolic process"/>
    <property type="evidence" value="ECO:0007669"/>
    <property type="project" value="InterPro"/>
</dbReference>
<evidence type="ECO:0000259" key="2">
    <source>
        <dbReference type="Pfam" id="PF06964"/>
    </source>
</evidence>
<name>A0A2V3PLR8_9BACT</name>
<evidence type="ECO:0000256" key="1">
    <source>
        <dbReference type="ARBA" id="ARBA00011165"/>
    </source>
</evidence>
<dbReference type="AlphaFoldDB" id="A0A2V3PLR8"/>
<protein>
    <submittedName>
        <fullName evidence="3">Alpha-L-arabinofuranosidase</fullName>
    </submittedName>
</protein>
<comment type="subunit">
    <text evidence="1">Homohexamer; trimer of dimers.</text>
</comment>
<keyword evidence="4" id="KW-1185">Reference proteome</keyword>
<evidence type="ECO:0000313" key="4">
    <source>
        <dbReference type="Proteomes" id="UP000247973"/>
    </source>
</evidence>
<gene>
    <name evidence="3" type="ORF">CLV62_13039</name>
</gene>
<dbReference type="SUPFAM" id="SSF51445">
    <property type="entry name" value="(Trans)glycosidases"/>
    <property type="match status" value="1"/>
</dbReference>
<dbReference type="InterPro" id="IPR010720">
    <property type="entry name" value="Alpha-L-AF_C"/>
</dbReference>
<dbReference type="EMBL" id="QICL01000030">
    <property type="protein sequence ID" value="PXV60191.1"/>
    <property type="molecule type" value="Genomic_DNA"/>
</dbReference>
<dbReference type="GO" id="GO:0046556">
    <property type="term" value="F:alpha-L-arabinofuranosidase activity"/>
    <property type="evidence" value="ECO:0007669"/>
    <property type="project" value="UniProtKB-EC"/>
</dbReference>
<dbReference type="PANTHER" id="PTHR43576:SF2">
    <property type="entry name" value="INTRACELLULAR EXO-ALPHA-L-ARABINOFURANOSIDASE 2"/>
    <property type="match status" value="1"/>
</dbReference>
<dbReference type="Pfam" id="PF06964">
    <property type="entry name" value="Alpha-L-AF_C"/>
    <property type="match status" value="1"/>
</dbReference>